<dbReference type="Proteomes" id="UP000038045">
    <property type="component" value="Unplaced"/>
</dbReference>
<dbReference type="WBParaSite" id="PTRK_0000123400.1">
    <property type="protein sequence ID" value="PTRK_0000123400.1"/>
    <property type="gene ID" value="PTRK_0000123400"/>
</dbReference>
<sequence>MRRQAQDRRRHRQHLGPRAAGPYLQAVRRRASVGPGRDRHPASPGRAALHPHAGSGRGGGKGSGRPARRRHPSRHPRVPGAAHRRQQRAGRPGAGLEAAEATLAPGGRDLRRRGVGLGALGRLPGVEPGALVRARPRRRPARRRHPRPHLPDHGGLLRRLRLPGPGRGARCVAGAGARDGGGLSSRRPDARRSGGSQRPAAGDQHHPLRPLYRPARGVGHSGRQGAAAPRPAAHPGQAPGQGDERRAPPDRADRPDAVGAPRGSCAGAGRSDVRAGGPPRLSAGQLGCASDRSFGYGRRGRCGRRTGLQSGNPRGGRRGRGLPPVDRPAGSGRGRERAGDRRRGTQGQGRRRRGRRRADGRDPGDGLLADL</sequence>
<accession>A0A0N4Z2W1</accession>
<feature type="compositionally biased region" description="Basic and acidic residues" evidence="1">
    <location>
        <begin position="242"/>
        <end position="256"/>
    </location>
</feature>
<feature type="compositionally biased region" description="Low complexity" evidence="1">
    <location>
        <begin position="223"/>
        <end position="241"/>
    </location>
</feature>
<feature type="compositionally biased region" description="Basic residues" evidence="1">
    <location>
        <begin position="134"/>
        <end position="148"/>
    </location>
</feature>
<evidence type="ECO:0000313" key="2">
    <source>
        <dbReference type="Proteomes" id="UP000038045"/>
    </source>
</evidence>
<name>A0A0N4Z2W1_PARTI</name>
<feature type="compositionally biased region" description="Basic and acidic residues" evidence="1">
    <location>
        <begin position="333"/>
        <end position="343"/>
    </location>
</feature>
<reference evidence="3" key="1">
    <citation type="submission" date="2017-02" db="UniProtKB">
        <authorList>
            <consortium name="WormBaseParasite"/>
        </authorList>
    </citation>
    <scope>IDENTIFICATION</scope>
</reference>
<feature type="compositionally biased region" description="Low complexity" evidence="1">
    <location>
        <begin position="162"/>
        <end position="176"/>
    </location>
</feature>
<organism evidence="2 3">
    <name type="scientific">Parastrongyloides trichosuri</name>
    <name type="common">Possum-specific nematode worm</name>
    <dbReference type="NCBI Taxonomy" id="131310"/>
    <lineage>
        <taxon>Eukaryota</taxon>
        <taxon>Metazoa</taxon>
        <taxon>Ecdysozoa</taxon>
        <taxon>Nematoda</taxon>
        <taxon>Chromadorea</taxon>
        <taxon>Rhabditida</taxon>
        <taxon>Tylenchina</taxon>
        <taxon>Panagrolaimomorpha</taxon>
        <taxon>Strongyloidoidea</taxon>
        <taxon>Strongyloididae</taxon>
        <taxon>Parastrongyloides</taxon>
    </lineage>
</organism>
<feature type="compositionally biased region" description="Low complexity" evidence="1">
    <location>
        <begin position="89"/>
        <end position="107"/>
    </location>
</feature>
<evidence type="ECO:0000313" key="3">
    <source>
        <dbReference type="WBParaSite" id="PTRK_0000123400.1"/>
    </source>
</evidence>
<evidence type="ECO:0000256" key="1">
    <source>
        <dbReference type="SAM" id="MobiDB-lite"/>
    </source>
</evidence>
<protein>
    <submittedName>
        <fullName evidence="3">LigA</fullName>
    </submittedName>
</protein>
<feature type="region of interest" description="Disordered" evidence="1">
    <location>
        <begin position="1"/>
        <end position="371"/>
    </location>
</feature>
<dbReference type="AlphaFoldDB" id="A0A0N4Z2W1"/>
<keyword evidence="2" id="KW-1185">Reference proteome</keyword>
<proteinExistence type="predicted"/>
<feature type="compositionally biased region" description="Basic residues" evidence="1">
    <location>
        <begin position="66"/>
        <end position="88"/>
    </location>
</feature>